<dbReference type="Pfam" id="PF20456">
    <property type="entry name" value="DUF6709"/>
    <property type="match status" value="1"/>
</dbReference>
<sequence>MPHSHKKKTLAVKCCLAVGLLAIAVAIGVLFGPSALVLAQGPTRIDPLADNDVGALQGKYLEADLDTLVGCYAETAPRGYIMPVNTPGATIYIGVELPKSKLADADAVVADTQRMVNDADGSYRWDGSRVTVRGTLQPMDAETEAQFRAYLREAGFGDDEIGPDDTCTFRPLVLTDGKINGHRTGLLIFASAAALLALFGAVGMTLAARKK</sequence>
<protein>
    <submittedName>
        <fullName evidence="2">Uncharacterized protein</fullName>
    </submittedName>
</protein>
<evidence type="ECO:0000256" key="1">
    <source>
        <dbReference type="SAM" id="Phobius"/>
    </source>
</evidence>
<accession>A0A1T4XBE5</accession>
<dbReference type="InterPro" id="IPR046555">
    <property type="entry name" value="DUF6709"/>
</dbReference>
<proteinExistence type="predicted"/>
<gene>
    <name evidence="2" type="ORF">SAMN02745178_01650</name>
</gene>
<dbReference type="RefSeq" id="WP_078784574.1">
    <property type="nucleotide sequence ID" value="NZ_FUYF01000008.1"/>
</dbReference>
<evidence type="ECO:0000313" key="3">
    <source>
        <dbReference type="Proteomes" id="UP000190286"/>
    </source>
</evidence>
<evidence type="ECO:0000313" key="2">
    <source>
        <dbReference type="EMBL" id="SKA86900.1"/>
    </source>
</evidence>
<dbReference type="EMBL" id="FUYF01000008">
    <property type="protein sequence ID" value="SKA86900.1"/>
    <property type="molecule type" value="Genomic_DNA"/>
</dbReference>
<dbReference type="STRING" id="745368.SAMN02745178_01650"/>
<keyword evidence="1" id="KW-0812">Transmembrane</keyword>
<dbReference type="GeneID" id="93338109"/>
<organism evidence="2 3">
    <name type="scientific">Gemmiger formicilis</name>
    <dbReference type="NCBI Taxonomy" id="745368"/>
    <lineage>
        <taxon>Bacteria</taxon>
        <taxon>Bacillati</taxon>
        <taxon>Bacillota</taxon>
        <taxon>Clostridia</taxon>
        <taxon>Eubacteriales</taxon>
        <taxon>Gemmiger</taxon>
    </lineage>
</organism>
<feature type="transmembrane region" description="Helical" evidence="1">
    <location>
        <begin position="186"/>
        <end position="208"/>
    </location>
</feature>
<dbReference type="Proteomes" id="UP000190286">
    <property type="component" value="Unassembled WGS sequence"/>
</dbReference>
<keyword evidence="1" id="KW-1133">Transmembrane helix</keyword>
<dbReference type="AlphaFoldDB" id="A0A1T4XBE5"/>
<keyword evidence="3" id="KW-1185">Reference proteome</keyword>
<keyword evidence="1" id="KW-0472">Membrane</keyword>
<reference evidence="2 3" key="1">
    <citation type="submission" date="2017-02" db="EMBL/GenBank/DDBJ databases">
        <authorList>
            <person name="Peterson S.W."/>
        </authorList>
    </citation>
    <scope>NUCLEOTIDE SEQUENCE [LARGE SCALE GENOMIC DNA]</scope>
    <source>
        <strain evidence="2 3">ATCC 27749</strain>
    </source>
</reference>
<name>A0A1T4XBE5_9FIRM</name>